<sequence length="88" mass="10252">MTDDKTTNNKFQVLTGLVVAYLISHHKWLAVADWLVSGHLKVSFLQYLEIYKIVALVCLHFCPFCVSGTNLMYRMLAYYYVQWSNLIT</sequence>
<gene>
    <name evidence="2" type="ORF">D0Y65_038468</name>
</gene>
<keyword evidence="1" id="KW-0812">Transmembrane</keyword>
<dbReference type="Proteomes" id="UP000289340">
    <property type="component" value="Chromosome 14"/>
</dbReference>
<keyword evidence="1" id="KW-0472">Membrane</keyword>
<evidence type="ECO:0000256" key="1">
    <source>
        <dbReference type="SAM" id="Phobius"/>
    </source>
</evidence>
<protein>
    <submittedName>
        <fullName evidence="2">Uncharacterized protein</fullName>
    </submittedName>
</protein>
<dbReference type="AlphaFoldDB" id="A0A445H546"/>
<proteinExistence type="predicted"/>
<keyword evidence="3" id="KW-1185">Reference proteome</keyword>
<accession>A0A445H546</accession>
<dbReference type="EMBL" id="QZWG01000014">
    <property type="protein sequence ID" value="RZB68707.1"/>
    <property type="molecule type" value="Genomic_DNA"/>
</dbReference>
<evidence type="ECO:0000313" key="2">
    <source>
        <dbReference type="EMBL" id="RZB68707.1"/>
    </source>
</evidence>
<feature type="transmembrane region" description="Helical" evidence="1">
    <location>
        <begin position="12"/>
        <end position="30"/>
    </location>
</feature>
<keyword evidence="1" id="KW-1133">Transmembrane helix</keyword>
<reference evidence="2 3" key="1">
    <citation type="submission" date="2018-09" db="EMBL/GenBank/DDBJ databases">
        <title>A high-quality reference genome of wild soybean provides a powerful tool to mine soybean genomes.</title>
        <authorList>
            <person name="Xie M."/>
            <person name="Chung C.Y.L."/>
            <person name="Li M.-W."/>
            <person name="Wong F.-L."/>
            <person name="Chan T.-F."/>
            <person name="Lam H.-M."/>
        </authorList>
    </citation>
    <scope>NUCLEOTIDE SEQUENCE [LARGE SCALE GENOMIC DNA]</scope>
    <source>
        <strain evidence="3">cv. W05</strain>
        <tissue evidence="2">Hypocotyl of etiolated seedlings</tissue>
    </source>
</reference>
<name>A0A445H546_GLYSO</name>
<evidence type="ECO:0000313" key="3">
    <source>
        <dbReference type="Proteomes" id="UP000289340"/>
    </source>
</evidence>
<feature type="transmembrane region" description="Helical" evidence="1">
    <location>
        <begin position="50"/>
        <end position="73"/>
    </location>
</feature>
<organism evidence="2 3">
    <name type="scientific">Glycine soja</name>
    <name type="common">Wild soybean</name>
    <dbReference type="NCBI Taxonomy" id="3848"/>
    <lineage>
        <taxon>Eukaryota</taxon>
        <taxon>Viridiplantae</taxon>
        <taxon>Streptophyta</taxon>
        <taxon>Embryophyta</taxon>
        <taxon>Tracheophyta</taxon>
        <taxon>Spermatophyta</taxon>
        <taxon>Magnoliopsida</taxon>
        <taxon>eudicotyledons</taxon>
        <taxon>Gunneridae</taxon>
        <taxon>Pentapetalae</taxon>
        <taxon>rosids</taxon>
        <taxon>fabids</taxon>
        <taxon>Fabales</taxon>
        <taxon>Fabaceae</taxon>
        <taxon>Papilionoideae</taxon>
        <taxon>50 kb inversion clade</taxon>
        <taxon>NPAAA clade</taxon>
        <taxon>indigoferoid/millettioid clade</taxon>
        <taxon>Phaseoleae</taxon>
        <taxon>Glycine</taxon>
        <taxon>Glycine subgen. Soja</taxon>
    </lineage>
</organism>
<comment type="caution">
    <text evidence="2">The sequence shown here is derived from an EMBL/GenBank/DDBJ whole genome shotgun (WGS) entry which is preliminary data.</text>
</comment>